<evidence type="ECO:0000313" key="1">
    <source>
        <dbReference type="EMBL" id="ADQ41533.1"/>
    </source>
</evidence>
<name>E4S599_CALA7</name>
<organism evidence="1 2">
    <name type="scientific">Caldicellulosiruptor acetigenus (strain ATCC 700853 / DSM 12137 / I77R1B)</name>
    <name type="common">Caldicellulosiruptor kristjanssonii</name>
    <dbReference type="NCBI Taxonomy" id="632335"/>
    <lineage>
        <taxon>Bacteria</taxon>
        <taxon>Bacillati</taxon>
        <taxon>Bacillota</taxon>
        <taxon>Bacillota incertae sedis</taxon>
        <taxon>Caldicellulosiruptorales</taxon>
        <taxon>Caldicellulosiruptoraceae</taxon>
        <taxon>Caldicellulosiruptor</taxon>
    </lineage>
</organism>
<dbReference type="KEGG" id="cki:Calkr_2064"/>
<gene>
    <name evidence="1" type="ordered locus">Calkr_2064</name>
</gene>
<dbReference type="AlphaFoldDB" id="E4S599"/>
<reference evidence="1 2" key="2">
    <citation type="journal article" date="2011" name="J. Bacteriol.">
        <title>Complete genome sequences for the anaerobic, extremely thermophilic plant biomass-degrading bacteria Caldicellulosiruptor hydrothermalis, Caldicellulosiruptor kristjanssonii, Caldicellulosiruptor kronotskyensis, Caldicellulosiruptor owensenis, and Caldicellulosiruptor lactoaceticus.</title>
        <authorList>
            <person name="Blumer-Schuette S.E."/>
            <person name="Ozdemir I."/>
            <person name="Mistry D."/>
            <person name="Lucas S."/>
            <person name="Lapidus A."/>
            <person name="Cheng J.F."/>
            <person name="Goodwin L.A."/>
            <person name="Pitluck S."/>
            <person name="Land M.L."/>
            <person name="Hauser L.J."/>
            <person name="Woyke T."/>
            <person name="Mikhailova N."/>
            <person name="Pati A."/>
            <person name="Kyrpides N.C."/>
            <person name="Ivanova N."/>
            <person name="Detter J.C."/>
            <person name="Walston-Davenport K."/>
            <person name="Han S."/>
            <person name="Adams M.W."/>
            <person name="Kelly R.M."/>
        </authorList>
    </citation>
    <scope>NUCLEOTIDE SEQUENCE [LARGE SCALE GENOMIC DNA]</scope>
    <source>
        <strain evidence="2">ATCC 700853 / DSM 12137 / I77R1B</strain>
    </source>
</reference>
<dbReference type="EMBL" id="CP002326">
    <property type="protein sequence ID" value="ADQ41533.1"/>
    <property type="molecule type" value="Genomic_DNA"/>
</dbReference>
<dbReference type="STRING" id="632335.Calkr_2064"/>
<sequence>MIKFALVRFNSTGATNLYVFSNSTTMDTEEIKNRLSKVPARLLLNYIVDAEKGQLITRFVFAVPESFVRRFAA</sequence>
<reference key="1">
    <citation type="submission" date="2010-11" db="EMBL/GenBank/DDBJ databases">
        <title>Complete sequence of chromosome of Caldicellulosiruptor kristjanssonii 177R1B.</title>
        <authorList>
            <consortium name="US DOE Joint Genome Institute"/>
            <person name="Lucas S."/>
            <person name="Copeland A."/>
            <person name="Lapidus A."/>
            <person name="Cheng J.-F."/>
            <person name="Bruce D."/>
            <person name="Goodwin L."/>
            <person name="Pitluck S."/>
            <person name="Davenport K."/>
            <person name="Detter J.C."/>
            <person name="Han C."/>
            <person name="Tapia R."/>
            <person name="Land M."/>
            <person name="Hauser L."/>
            <person name="Jeffries C."/>
            <person name="Kyrpides N."/>
            <person name="Ivanova N."/>
            <person name="Mikhailova N."/>
            <person name="Blumer-Schuette S.E."/>
            <person name="Kelly R.M."/>
            <person name="Woyke T."/>
        </authorList>
    </citation>
    <scope>NUCLEOTIDE SEQUENCE</scope>
    <source>
        <strain>177R1B</strain>
    </source>
</reference>
<protein>
    <submittedName>
        <fullName evidence="1">Uncharacterized protein</fullName>
    </submittedName>
</protein>
<proteinExistence type="predicted"/>
<dbReference type="HOGENOM" id="CLU_2697641_0_0_9"/>
<accession>E4S599</accession>
<evidence type="ECO:0000313" key="2">
    <source>
        <dbReference type="Proteomes" id="UP000009256"/>
    </source>
</evidence>
<dbReference type="OrthoDB" id="1716901at2"/>
<keyword evidence="2" id="KW-1185">Reference proteome</keyword>
<dbReference type="RefSeq" id="WP_013433254.1">
    <property type="nucleotide sequence ID" value="NC_014721.1"/>
</dbReference>
<dbReference type="Proteomes" id="UP000009256">
    <property type="component" value="Chromosome"/>
</dbReference>